<name>A0A285GYZ6_9ACTN</name>
<feature type="compositionally biased region" description="Low complexity" evidence="1">
    <location>
        <begin position="1"/>
        <end position="17"/>
    </location>
</feature>
<dbReference type="AlphaFoldDB" id="A0A285GYZ6"/>
<gene>
    <name evidence="2" type="ORF">SAMN05421748_103123</name>
</gene>
<proteinExistence type="predicted"/>
<feature type="region of interest" description="Disordered" evidence="1">
    <location>
        <begin position="1"/>
        <end position="74"/>
    </location>
</feature>
<dbReference type="Pfam" id="PF20060">
    <property type="entry name" value="DUF6459"/>
    <property type="match status" value="1"/>
</dbReference>
<organism evidence="2 3">
    <name type="scientific">Paractinoplanes atraurantiacus</name>
    <dbReference type="NCBI Taxonomy" id="1036182"/>
    <lineage>
        <taxon>Bacteria</taxon>
        <taxon>Bacillati</taxon>
        <taxon>Actinomycetota</taxon>
        <taxon>Actinomycetes</taxon>
        <taxon>Micromonosporales</taxon>
        <taxon>Micromonosporaceae</taxon>
        <taxon>Paractinoplanes</taxon>
    </lineage>
</organism>
<feature type="compositionally biased region" description="Pro residues" evidence="1">
    <location>
        <begin position="55"/>
        <end position="70"/>
    </location>
</feature>
<evidence type="ECO:0000256" key="1">
    <source>
        <dbReference type="SAM" id="MobiDB-lite"/>
    </source>
</evidence>
<sequence length="245" mass="25739">MSVMGSVRRSAVAVRPAPRCEPPFDDEDGTDLWSPAQLTLDLPRPGPAALRGTLPPRPEAPASGPAPVPAPDAGVRAARGAGVRDGLAAGVRVARDAGVRDGLAAGVRVARDAGPAACDAGPAVRRFLHACVEVLNGYRPPAHLRHLARPAEAAEVVSEGALGLARLVALRRAGLRAGRRPSRKPIPVAILRLHLCEPRPGVVEAAAPLQIGEHTWATALRMELDQQAWAATALRLIHQGRRPER</sequence>
<dbReference type="Proteomes" id="UP000219612">
    <property type="component" value="Unassembled WGS sequence"/>
</dbReference>
<evidence type="ECO:0000313" key="3">
    <source>
        <dbReference type="Proteomes" id="UP000219612"/>
    </source>
</evidence>
<reference evidence="2 3" key="1">
    <citation type="submission" date="2017-09" db="EMBL/GenBank/DDBJ databases">
        <authorList>
            <person name="Ehlers B."/>
            <person name="Leendertz F.H."/>
        </authorList>
    </citation>
    <scope>NUCLEOTIDE SEQUENCE [LARGE SCALE GENOMIC DNA]</scope>
    <source>
        <strain evidence="2 3">CGMCC 4.6857</strain>
    </source>
</reference>
<keyword evidence="3" id="KW-1185">Reference proteome</keyword>
<dbReference type="EMBL" id="OBDY01000003">
    <property type="protein sequence ID" value="SNY28717.1"/>
    <property type="molecule type" value="Genomic_DNA"/>
</dbReference>
<evidence type="ECO:0000313" key="2">
    <source>
        <dbReference type="EMBL" id="SNY28717.1"/>
    </source>
</evidence>
<protein>
    <submittedName>
        <fullName evidence="2">Uncharacterized protein</fullName>
    </submittedName>
</protein>
<dbReference type="InterPro" id="IPR045596">
    <property type="entry name" value="DUF6459"/>
</dbReference>
<accession>A0A285GYZ6</accession>